<feature type="region of interest" description="Disordered" evidence="1">
    <location>
        <begin position="1"/>
        <end position="50"/>
    </location>
</feature>
<feature type="non-terminal residue" evidence="2">
    <location>
        <position position="1"/>
    </location>
</feature>
<dbReference type="EMBL" id="CADCWA010000043">
    <property type="protein sequence ID" value="CAA9505664.1"/>
    <property type="molecule type" value="Genomic_DNA"/>
</dbReference>
<gene>
    <name evidence="2" type="ORF">AVDCRST_MAG31-563</name>
</gene>
<evidence type="ECO:0000256" key="1">
    <source>
        <dbReference type="SAM" id="MobiDB-lite"/>
    </source>
</evidence>
<feature type="compositionally biased region" description="Basic residues" evidence="1">
    <location>
        <begin position="31"/>
        <end position="50"/>
    </location>
</feature>
<feature type="non-terminal residue" evidence="2">
    <location>
        <position position="50"/>
    </location>
</feature>
<reference evidence="2" key="1">
    <citation type="submission" date="2020-02" db="EMBL/GenBank/DDBJ databases">
        <authorList>
            <person name="Meier V. D."/>
        </authorList>
    </citation>
    <scope>NUCLEOTIDE SEQUENCE</scope>
    <source>
        <strain evidence="2">AVDCRST_MAG31</strain>
    </source>
</reference>
<name>A0A6J4SUD3_9SPHN</name>
<organism evidence="2">
    <name type="scientific">uncultured Sphingomonas sp</name>
    <dbReference type="NCBI Taxonomy" id="158754"/>
    <lineage>
        <taxon>Bacteria</taxon>
        <taxon>Pseudomonadati</taxon>
        <taxon>Pseudomonadota</taxon>
        <taxon>Alphaproteobacteria</taxon>
        <taxon>Sphingomonadales</taxon>
        <taxon>Sphingomonadaceae</taxon>
        <taxon>Sphingomonas</taxon>
        <taxon>environmental samples</taxon>
    </lineage>
</organism>
<proteinExistence type="predicted"/>
<dbReference type="AlphaFoldDB" id="A0A6J4SUD3"/>
<protein>
    <submittedName>
        <fullName evidence="2">Uncharacterized protein</fullName>
    </submittedName>
</protein>
<sequence>GTTGQAPKQGRQGRRTGAGRPGSRPQDGLRRHAARSCSRRLPRPARQTRL</sequence>
<evidence type="ECO:0000313" key="2">
    <source>
        <dbReference type="EMBL" id="CAA9505664.1"/>
    </source>
</evidence>
<accession>A0A6J4SUD3</accession>